<dbReference type="AlphaFoldDB" id="A0A382LXA1"/>
<accession>A0A382LXA1</accession>
<sequence>MSNNDMKDLISQFKSSIFKFYQNKEKEEIDPIILLDCNLSRF</sequence>
<feature type="non-terminal residue" evidence="1">
    <location>
        <position position="42"/>
    </location>
</feature>
<evidence type="ECO:0000313" key="1">
    <source>
        <dbReference type="EMBL" id="SVC41153.1"/>
    </source>
</evidence>
<dbReference type="EMBL" id="UINC01089784">
    <property type="protein sequence ID" value="SVC41153.1"/>
    <property type="molecule type" value="Genomic_DNA"/>
</dbReference>
<protein>
    <recommendedName>
        <fullName evidence="2">Nitroreductase domain-containing protein</fullName>
    </recommendedName>
</protein>
<evidence type="ECO:0008006" key="2">
    <source>
        <dbReference type="Google" id="ProtNLM"/>
    </source>
</evidence>
<gene>
    <name evidence="1" type="ORF">METZ01_LOCUS294007</name>
</gene>
<organism evidence="1">
    <name type="scientific">marine metagenome</name>
    <dbReference type="NCBI Taxonomy" id="408172"/>
    <lineage>
        <taxon>unclassified sequences</taxon>
        <taxon>metagenomes</taxon>
        <taxon>ecological metagenomes</taxon>
    </lineage>
</organism>
<name>A0A382LXA1_9ZZZZ</name>
<proteinExistence type="predicted"/>
<reference evidence="1" key="1">
    <citation type="submission" date="2018-05" db="EMBL/GenBank/DDBJ databases">
        <authorList>
            <person name="Lanie J.A."/>
            <person name="Ng W.-L."/>
            <person name="Kazmierczak K.M."/>
            <person name="Andrzejewski T.M."/>
            <person name="Davidsen T.M."/>
            <person name="Wayne K.J."/>
            <person name="Tettelin H."/>
            <person name="Glass J.I."/>
            <person name="Rusch D."/>
            <person name="Podicherti R."/>
            <person name="Tsui H.-C.T."/>
            <person name="Winkler M.E."/>
        </authorList>
    </citation>
    <scope>NUCLEOTIDE SEQUENCE</scope>
</reference>